<evidence type="ECO:0000256" key="6">
    <source>
        <dbReference type="RuleBase" id="RU000320"/>
    </source>
</evidence>
<gene>
    <name evidence="9" type="ORF">QQ91_009910</name>
</gene>
<dbReference type="GO" id="GO:0015990">
    <property type="term" value="P:electron transport coupled proton transport"/>
    <property type="evidence" value="ECO:0007669"/>
    <property type="project" value="TreeGrafter"/>
</dbReference>
<accession>A0A0C1UPG0</accession>
<keyword evidence="2 6" id="KW-0812">Transmembrane</keyword>
<dbReference type="EMBL" id="JTHE02000003">
    <property type="protein sequence ID" value="NEV67430.1"/>
    <property type="molecule type" value="Genomic_DNA"/>
</dbReference>
<dbReference type="AlphaFoldDB" id="A0A0C1UPG0"/>
<feature type="domain" description="NADH-Ubiquinone oxidoreductase (complex I) chain 5 N-terminal" evidence="8">
    <location>
        <begin position="73"/>
        <end position="123"/>
    </location>
</feature>
<dbReference type="GO" id="GO:0012505">
    <property type="term" value="C:endomembrane system"/>
    <property type="evidence" value="ECO:0007669"/>
    <property type="project" value="UniProtKB-SubCell"/>
</dbReference>
<evidence type="ECO:0000256" key="2">
    <source>
        <dbReference type="ARBA" id="ARBA00022692"/>
    </source>
</evidence>
<dbReference type="NCBIfam" id="NF005633">
    <property type="entry name" value="PRK07390.1"/>
    <property type="match status" value="1"/>
</dbReference>
<evidence type="ECO:0000256" key="4">
    <source>
        <dbReference type="ARBA" id="ARBA00023136"/>
    </source>
</evidence>
<comment type="subcellular location">
    <subcellularLocation>
        <location evidence="1">Endomembrane system</location>
        <topology evidence="1">Multi-pass membrane protein</topology>
    </subcellularLocation>
    <subcellularLocation>
        <location evidence="6">Membrane</location>
        <topology evidence="6">Multi-pass membrane protein</topology>
    </subcellularLocation>
</comment>
<dbReference type="Pfam" id="PF00361">
    <property type="entry name" value="Proton_antipo_M"/>
    <property type="match status" value="1"/>
</dbReference>
<dbReference type="GO" id="GO:0016020">
    <property type="term" value="C:membrane"/>
    <property type="evidence" value="ECO:0007669"/>
    <property type="project" value="UniProtKB-SubCell"/>
</dbReference>
<evidence type="ECO:0000256" key="3">
    <source>
        <dbReference type="ARBA" id="ARBA00022989"/>
    </source>
</evidence>
<dbReference type="Pfam" id="PF00662">
    <property type="entry name" value="Proton_antipo_N"/>
    <property type="match status" value="1"/>
</dbReference>
<reference evidence="9" key="3">
    <citation type="submission" date="2020-02" db="EMBL/GenBank/DDBJ databases">
        <authorList>
            <person name="Sarangi A.N."/>
            <person name="Ghosh S."/>
            <person name="Mukherjee M."/>
            <person name="Tripathy S."/>
        </authorList>
    </citation>
    <scope>NUCLEOTIDE SEQUENCE</scope>
    <source>
        <strain evidence="9">BDU141951</strain>
    </source>
</reference>
<feature type="domain" description="NADH:quinone oxidoreductase/Mrp antiporter transmembrane" evidence="7">
    <location>
        <begin position="139"/>
        <end position="422"/>
    </location>
</feature>
<dbReference type="PANTHER" id="PTHR42829:SF2">
    <property type="entry name" value="NADH-UBIQUINONE OXIDOREDUCTASE CHAIN 5"/>
    <property type="match status" value="1"/>
</dbReference>
<reference evidence="9" key="1">
    <citation type="submission" date="2014-11" db="EMBL/GenBank/DDBJ databases">
        <authorList>
            <person name="Malar M.C."/>
            <person name="Sen D."/>
            <person name="Tripathy S."/>
        </authorList>
    </citation>
    <scope>NUCLEOTIDE SEQUENCE</scope>
    <source>
        <strain evidence="9">BDU141951</strain>
    </source>
</reference>
<reference evidence="9" key="2">
    <citation type="journal article" date="2015" name="Genome Announc.">
        <title>Draft Genome Sequence of Filamentous Marine Cyanobacterium Lyngbya confervoides Strain BDU141951.</title>
        <authorList>
            <person name="Chandrababunaidu M.M."/>
            <person name="Sen D."/>
            <person name="Tripathy S."/>
        </authorList>
    </citation>
    <scope>NUCLEOTIDE SEQUENCE</scope>
    <source>
        <strain evidence="9">BDU141951</strain>
    </source>
</reference>
<proteinExistence type="predicted"/>
<dbReference type="InterPro" id="IPR010217">
    <property type="entry name" value="NU5C2"/>
</dbReference>
<evidence type="ECO:0000256" key="1">
    <source>
        <dbReference type="ARBA" id="ARBA00004127"/>
    </source>
</evidence>
<sequence>MADFWMQSGWLIPAYGLMGAIATLPWSIGLIRRTGQRPAAYLNLVMTLLAFVHGIGAFRYVRQHGAQELNWDWFQITDLTLHVSFELSRLSLGIVLLITGLSFLAQLFALGYLEKDWALGRFYGLMGFFEAAMSGVILSSSLFLSYSLLEMLTLSTYLLVGFWYAQPLVVTAARDAFLTKRIGDVLLLMGMIALSAFAGSLRFNDLYEWVKVADLAPLVATLLGVALIAGPTGKCAQFPLHLWLDEAMEGPNPASILRNSVVVTCGAYVLIRLQPIVVLSPIALDVLVFIGTVTALGASLVALAQVDIKRTFSYSTSAYLGLVFIAVGTEWPGVALTILLTHAIAKALLFMSVGAIILTTNCQDLTELGGLARKMPATTVAYITAGLGMVGIFPLGCFWGYNLGIEFFWQSQPALVAVFLLVNLLTALNLTRVFRLIFLGSAQPKTRRAPEVPWPMAVPMVTLVGVTLLLPLGMHQMDLLPPWRYINLTAFVLLMASGVAGVAIGATMPLSQALARSTQKPLRILQDLLAYDFYTEKLYRLTVVGLVERLSFASSWFDRYVVDGLVNSIGLASLMGGESLKYSISGRSQGYILTIVFGVGLLMLLTTWKLW</sequence>
<protein>
    <submittedName>
        <fullName evidence="9">NAD(P)H-quinone oxidoreductase subunit F</fullName>
    </submittedName>
</protein>
<comment type="caution">
    <text evidence="9">The sequence shown here is derived from an EMBL/GenBank/DDBJ whole genome shotgun (WGS) entry which is preliminary data.</text>
</comment>
<evidence type="ECO:0000259" key="8">
    <source>
        <dbReference type="Pfam" id="PF00662"/>
    </source>
</evidence>
<dbReference type="NCBIfam" id="TIGR01960">
    <property type="entry name" value="ndhF3_CO2"/>
    <property type="match status" value="1"/>
</dbReference>
<name>A0A0C1UPG0_9CYAN</name>
<keyword evidence="4" id="KW-0472">Membrane</keyword>
<dbReference type="GO" id="GO:0003954">
    <property type="term" value="F:NADH dehydrogenase activity"/>
    <property type="evidence" value="ECO:0007669"/>
    <property type="project" value="TreeGrafter"/>
</dbReference>
<dbReference type="InterPro" id="IPR001516">
    <property type="entry name" value="Proton_antipo_N"/>
</dbReference>
<dbReference type="GO" id="GO:0042773">
    <property type="term" value="P:ATP synthesis coupled electron transport"/>
    <property type="evidence" value="ECO:0007669"/>
    <property type="project" value="InterPro"/>
</dbReference>
<evidence type="ECO:0000256" key="5">
    <source>
        <dbReference type="ARBA" id="ARBA00025624"/>
    </source>
</evidence>
<dbReference type="Gene3D" id="1.20.5.2700">
    <property type="match status" value="1"/>
</dbReference>
<dbReference type="PRINTS" id="PR01434">
    <property type="entry name" value="NADHDHGNASE5"/>
</dbReference>
<evidence type="ECO:0000259" key="7">
    <source>
        <dbReference type="Pfam" id="PF00361"/>
    </source>
</evidence>
<keyword evidence="3" id="KW-1133">Transmembrane helix</keyword>
<dbReference type="PANTHER" id="PTHR42829">
    <property type="entry name" value="NADH-UBIQUINONE OXIDOREDUCTASE CHAIN 5"/>
    <property type="match status" value="1"/>
</dbReference>
<evidence type="ECO:0000313" key="9">
    <source>
        <dbReference type="EMBL" id="NEV67430.1"/>
    </source>
</evidence>
<dbReference type="InterPro" id="IPR001750">
    <property type="entry name" value="ND/Mrp_TM"/>
</dbReference>
<comment type="function">
    <text evidence="5">NDH-1 shuttles electrons from NAD(P)H, via FMN and iron-sulfur (Fe-S) centers, to quinones in the respiratory chain. The immediate electron acceptor for the enzyme in this species is believed to be plastoquinone. Couples the redox reaction to proton translocation (for every two electrons transferred, four hydrogen ions are translocated across the cytoplasmic membrane), and thus conserves the redox energy in a proton gradient.</text>
</comment>
<dbReference type="InterPro" id="IPR003945">
    <property type="entry name" value="NU5C-like"/>
</dbReference>
<dbReference type="GO" id="GO:0008137">
    <property type="term" value="F:NADH dehydrogenase (ubiquinone) activity"/>
    <property type="evidence" value="ECO:0007669"/>
    <property type="project" value="InterPro"/>
</dbReference>
<organism evidence="9">
    <name type="scientific">Lyngbya confervoides BDU141951</name>
    <dbReference type="NCBI Taxonomy" id="1574623"/>
    <lineage>
        <taxon>Bacteria</taxon>
        <taxon>Bacillati</taxon>
        <taxon>Cyanobacteriota</taxon>
        <taxon>Cyanophyceae</taxon>
        <taxon>Oscillatoriophycideae</taxon>
        <taxon>Oscillatoriales</taxon>
        <taxon>Microcoleaceae</taxon>
        <taxon>Lyngbya</taxon>
    </lineage>
</organism>